<dbReference type="VEuPathDB" id="TriTrypDB:ECC02_007970"/>
<comment type="caution">
    <text evidence="3">The sequence shown here is derived from an EMBL/GenBank/DDBJ whole genome shotgun (WGS) entry which is preliminary data.</text>
</comment>
<feature type="compositionally biased region" description="Basic and acidic residues" evidence="1">
    <location>
        <begin position="217"/>
        <end position="230"/>
    </location>
</feature>
<keyword evidence="2" id="KW-0732">Signal</keyword>
<accession>A0A7J6XXW6</accession>
<feature type="compositionally biased region" description="Low complexity" evidence="1">
    <location>
        <begin position="233"/>
        <end position="247"/>
    </location>
</feature>
<feature type="compositionally biased region" description="Polar residues" evidence="1">
    <location>
        <begin position="115"/>
        <end position="127"/>
    </location>
</feature>
<feature type="compositionally biased region" description="Polar residues" evidence="1">
    <location>
        <begin position="262"/>
        <end position="281"/>
    </location>
</feature>
<feature type="compositionally biased region" description="Basic and acidic residues" evidence="1">
    <location>
        <begin position="136"/>
        <end position="160"/>
    </location>
</feature>
<evidence type="ECO:0000313" key="4">
    <source>
        <dbReference type="Proteomes" id="UP000583944"/>
    </source>
</evidence>
<feature type="compositionally biased region" description="Polar residues" evidence="1">
    <location>
        <begin position="322"/>
        <end position="341"/>
    </location>
</feature>
<dbReference type="Proteomes" id="UP000583944">
    <property type="component" value="Unassembled WGS sequence"/>
</dbReference>
<feature type="compositionally biased region" description="Basic and acidic residues" evidence="1">
    <location>
        <begin position="288"/>
        <end position="317"/>
    </location>
</feature>
<feature type="compositionally biased region" description="Low complexity" evidence="1">
    <location>
        <begin position="357"/>
        <end position="366"/>
    </location>
</feature>
<feature type="signal peptide" evidence="2">
    <location>
        <begin position="1"/>
        <end position="26"/>
    </location>
</feature>
<feature type="region of interest" description="Disordered" evidence="1">
    <location>
        <begin position="103"/>
        <end position="408"/>
    </location>
</feature>
<evidence type="ECO:0000256" key="1">
    <source>
        <dbReference type="SAM" id="MobiDB-lite"/>
    </source>
</evidence>
<dbReference type="AlphaFoldDB" id="A0A7J6XXW6"/>
<feature type="compositionally biased region" description="Gly residues" evidence="1">
    <location>
        <begin position="187"/>
        <end position="196"/>
    </location>
</feature>
<feature type="compositionally biased region" description="Low complexity" evidence="1">
    <location>
        <begin position="387"/>
        <end position="399"/>
    </location>
</feature>
<feature type="chain" id="PRO_5029776993" evidence="2">
    <location>
        <begin position="27"/>
        <end position="432"/>
    </location>
</feature>
<evidence type="ECO:0000256" key="2">
    <source>
        <dbReference type="SAM" id="SignalP"/>
    </source>
</evidence>
<proteinExistence type="predicted"/>
<reference evidence="3 4" key="1">
    <citation type="journal article" date="2019" name="Genome Biol. Evol.">
        <title>Nanopore Sequencing Significantly Improves Genome Assembly of the Protozoan Parasite Trypanosoma cruzi.</title>
        <authorList>
            <person name="Diaz-Viraque F."/>
            <person name="Pita S."/>
            <person name="Greif G."/>
            <person name="de Souza R.C.M."/>
            <person name="Iraola G."/>
            <person name="Robello C."/>
        </authorList>
    </citation>
    <scope>NUCLEOTIDE SEQUENCE [LARGE SCALE GENOMIC DNA]</scope>
    <source>
        <strain evidence="3 4">Berenice</strain>
    </source>
</reference>
<gene>
    <name evidence="3" type="ORF">ECC02_007970</name>
</gene>
<organism evidence="3 4">
    <name type="scientific">Trypanosoma cruzi</name>
    <dbReference type="NCBI Taxonomy" id="5693"/>
    <lineage>
        <taxon>Eukaryota</taxon>
        <taxon>Discoba</taxon>
        <taxon>Euglenozoa</taxon>
        <taxon>Kinetoplastea</taxon>
        <taxon>Metakinetoplastina</taxon>
        <taxon>Trypanosomatida</taxon>
        <taxon>Trypanosomatidae</taxon>
        <taxon>Trypanosoma</taxon>
        <taxon>Schizotrypanum</taxon>
    </lineage>
</organism>
<protein>
    <submittedName>
        <fullName evidence="3">Mucin-associated surface protein (MASP) subgroup S008</fullName>
    </submittedName>
</protein>
<name>A0A7J6XXW6_TRYCR</name>
<evidence type="ECO:0000313" key="3">
    <source>
        <dbReference type="EMBL" id="KAF5219045.1"/>
    </source>
</evidence>
<sequence length="432" mass="43658">MGCWHLSLCGGCVNCLFFLLSLCVDGKLFCAEDCTQVTGVMAMMMTGRVLLVCGLCVLWCGAAVVESVVDGVYGGVKEGLLGDSQSGSRDEKAAKPELFESVEEGVGSADHSLDTRSGNNVNEQGNLVNEPPTENVGKKGVEGEGKELPVTHISRTKDKVTLPQTSPPPTPAGEEPQATPPSQASGVGEGDGGPVGIEGTDRNVIDGSLVGASDGSRGTRDKNKDPKGSEGRISGPPSGGASSSPISNNGDASRKNGGAPSTRGTTSLKNNEQSGPTTSSRHAPLNRETPERSTPDAQRHSSDTQENETSRLADGDAAHSGAGQSAMGTKGSSGVSTTASNAPTTPQPQLPAPPVPTTATVTGAPAEKPTAERLPPPADSTPKESLAATTTAQTNDTATPGDSDGITEVSHSISPLFLLLVACAAAAAVVAA</sequence>
<dbReference type="EMBL" id="JABDHM010000079">
    <property type="protein sequence ID" value="KAF5219045.1"/>
    <property type="molecule type" value="Genomic_DNA"/>
</dbReference>
<feature type="compositionally biased region" description="Pro residues" evidence="1">
    <location>
        <begin position="345"/>
        <end position="356"/>
    </location>
</feature>
<dbReference type="VEuPathDB" id="TriTrypDB:BCY84_17825"/>